<evidence type="ECO:0000256" key="6">
    <source>
        <dbReference type="ARBA" id="ARBA00022729"/>
    </source>
</evidence>
<feature type="signal peptide" evidence="14">
    <location>
        <begin position="1"/>
        <end position="32"/>
    </location>
</feature>
<keyword evidence="17" id="KW-1185">Reference proteome</keyword>
<reference evidence="16 17" key="1">
    <citation type="submission" date="2023-03" db="EMBL/GenBank/DDBJ databases">
        <title>Muricauda XX sp. nov. and Muricauda XXX sp. nov., two novel species isolated from Okinawa Trough.</title>
        <authorList>
            <person name="Cao W."/>
            <person name="Deng X."/>
        </authorList>
    </citation>
    <scope>NUCLEOTIDE SEQUENCE [LARGE SCALE GENOMIC DNA]</scope>
    <source>
        <strain evidence="16 17">334s03</strain>
    </source>
</reference>
<dbReference type="Gene3D" id="2.170.130.10">
    <property type="entry name" value="TonB-dependent receptor, plug domain"/>
    <property type="match status" value="1"/>
</dbReference>
<keyword evidence="8 13" id="KW-0798">TonB box</keyword>
<evidence type="ECO:0000256" key="1">
    <source>
        <dbReference type="ARBA" id="ARBA00004571"/>
    </source>
</evidence>
<dbReference type="PANTHER" id="PTHR30069:SF29">
    <property type="entry name" value="HEMOGLOBIN AND HEMOGLOBIN-HAPTOGLOBIN-BINDING PROTEIN 1-RELATED"/>
    <property type="match status" value="1"/>
</dbReference>
<dbReference type="InterPro" id="IPR011662">
    <property type="entry name" value="Secretin/TonB_short_N"/>
</dbReference>
<comment type="caution">
    <text evidence="16">The sequence shown here is derived from an EMBL/GenBank/DDBJ whole genome shotgun (WGS) entry which is preliminary data.</text>
</comment>
<keyword evidence="6 14" id="KW-0732">Signal</keyword>
<dbReference type="InterPro" id="IPR036942">
    <property type="entry name" value="Beta-barrel_TonB_sf"/>
</dbReference>
<dbReference type="InterPro" id="IPR039426">
    <property type="entry name" value="TonB-dep_rcpt-like"/>
</dbReference>
<dbReference type="Pfam" id="PF00593">
    <property type="entry name" value="TonB_dep_Rec_b-barrel"/>
    <property type="match status" value="1"/>
</dbReference>
<dbReference type="NCBIfam" id="TIGR04057">
    <property type="entry name" value="SusC_RagA_signa"/>
    <property type="match status" value="1"/>
</dbReference>
<sequence>MYKYFLKKFPKGTLCTVLMLFFYLMPTNMATAGIILQEETLSIDQKISIEDLFTLISNKTSYDFFFNSGLQDLGTVIDLKVENATVKEVLNKALNGLPLEYSIKGNDILIRKKAIGTNAQGKKNVSGKVNDENDNPLPYVSVIIKGTDTGTVTDFDGKFNINVASSDVLEFSYMGYEDKIVNVGDRTYFDVNLVPQFNVLDEVIVAGVATGTERKKMSVSVAKLNTDEISKVPQASISSSLQAKVAGVSVTSFSGSPGSSPNIVLRGSTNLTGNNGPMILVDGIILQGSLADINVDDIESMEVVKGAAASSLYGSRAANGVIVITSKRGKKIADGKTSITVRSETGFQRVANYLDLSNSHHYMLSPDWLSSETFTKYYFVDYPSDYVSGWDPRIQGNRVEKEDHYQDMPYRVNNDLQEQMFNDGQYSTNYIGIGHRVNNTNLYLSYENNQNQGIVIETGGYKRNSVRANIDHAISDNIKLSASNNFIRTSNDFLGGGTAAFFEVLMSDPDVNLLSNNVDGQKYNFYPNHWNTQFANPLYDLWKKESKSRKTRFLGSYEIDWKFSDWLSFKGAYAIESQDYRSTDYVPKGTIVDLSPNLIDPNDPTSIDYGNPIEPQYSDGGLTKYTSNIFNQTVRATINFKKTWGELDFNGKLSYLYEKNHFESISTEGSEFTLPDLPSLNYFTRDNIYADDSNTDIKAENYFAIASFVYKDRYIVDGLYRRDGSSLFGSNERWQNYYRVSGAYRLTKDITLPGIQEFKLRAAYGTSGLRPSFSAQYETFNANDGTFTKSTLGNANLKPSRSNELELGIETSFLNRFRFEATYSNTKVTDQYLQSPLPSHAGGFPYQWVNAGELETNTFEATLNSTIFSTDDFSWDVNLVFDRTRQKITKLDIPEYRTGPRNAFKIREGETYGSMYGVDFVRSLEQMQIQLPEGDEISEYSINRDGLVVKTADIGTSEEKPYVILDETGAEKELKIGDINPDFRLGLNTNLRYKGWSLYMLWQWKQGGDLYNGTAQYLVRDNRHAMIDQLHTMPENKKTVDYYQALYDAQALNGFWVEDASFVKLKEAAIYFQINKEDLGKAGNLFDYVKIGALGRNLLTFTKYSGYDPEAGYDGFLFDNFGYPNFRNYTLSVEFKL</sequence>
<dbReference type="Gene3D" id="2.40.170.20">
    <property type="entry name" value="TonB-dependent receptor, beta-barrel domain"/>
    <property type="match status" value="1"/>
</dbReference>
<keyword evidence="2 12" id="KW-0813">Transport</keyword>
<evidence type="ECO:0000313" key="17">
    <source>
        <dbReference type="Proteomes" id="UP001221366"/>
    </source>
</evidence>
<organism evidence="16 17">
    <name type="scientific">Flagellimonas yonaguniensis</name>
    <dbReference type="NCBI Taxonomy" id="3031325"/>
    <lineage>
        <taxon>Bacteria</taxon>
        <taxon>Pseudomonadati</taxon>
        <taxon>Bacteroidota</taxon>
        <taxon>Flavobacteriia</taxon>
        <taxon>Flavobacteriales</taxon>
        <taxon>Flavobacteriaceae</taxon>
        <taxon>Flagellimonas</taxon>
    </lineage>
</organism>
<dbReference type="InterPro" id="IPR012910">
    <property type="entry name" value="Plug_dom"/>
</dbReference>
<evidence type="ECO:0000256" key="8">
    <source>
        <dbReference type="ARBA" id="ARBA00023077"/>
    </source>
</evidence>
<dbReference type="InterPro" id="IPR023997">
    <property type="entry name" value="TonB-dep_OMP_SusC/RagA_CS"/>
</dbReference>
<keyword evidence="7" id="KW-0408">Iron</keyword>
<evidence type="ECO:0000256" key="14">
    <source>
        <dbReference type="SAM" id="SignalP"/>
    </source>
</evidence>
<accession>A0ABT5Y118</accession>
<evidence type="ECO:0000256" key="10">
    <source>
        <dbReference type="ARBA" id="ARBA00023170"/>
    </source>
</evidence>
<comment type="similarity">
    <text evidence="12 13">Belongs to the TonB-dependent receptor family.</text>
</comment>
<feature type="domain" description="Secretin/TonB short N-terminal" evidence="15">
    <location>
        <begin position="62"/>
        <end position="113"/>
    </location>
</feature>
<dbReference type="NCBIfam" id="TIGR04056">
    <property type="entry name" value="OMP_RagA_SusC"/>
    <property type="match status" value="1"/>
</dbReference>
<dbReference type="Pfam" id="PF07660">
    <property type="entry name" value="STN"/>
    <property type="match status" value="1"/>
</dbReference>
<protein>
    <submittedName>
        <fullName evidence="16">SusC/RagA family TonB-linked outer membrane protein</fullName>
    </submittedName>
</protein>
<comment type="subcellular location">
    <subcellularLocation>
        <location evidence="1 12">Cell outer membrane</location>
        <topology evidence="1 12">Multi-pass membrane protein</topology>
    </subcellularLocation>
</comment>
<dbReference type="InterPro" id="IPR037066">
    <property type="entry name" value="Plug_dom_sf"/>
</dbReference>
<keyword evidence="4" id="KW-0410">Iron transport</keyword>
<evidence type="ECO:0000256" key="9">
    <source>
        <dbReference type="ARBA" id="ARBA00023136"/>
    </source>
</evidence>
<keyword evidence="5 12" id="KW-0812">Transmembrane</keyword>
<keyword evidence="11 12" id="KW-0998">Cell outer membrane</keyword>
<dbReference type="Pfam" id="PF07715">
    <property type="entry name" value="Plug"/>
    <property type="match status" value="1"/>
</dbReference>
<evidence type="ECO:0000256" key="4">
    <source>
        <dbReference type="ARBA" id="ARBA00022496"/>
    </source>
</evidence>
<evidence type="ECO:0000256" key="12">
    <source>
        <dbReference type="PROSITE-ProRule" id="PRU01360"/>
    </source>
</evidence>
<gene>
    <name evidence="16" type="ORF">PY092_13335</name>
</gene>
<dbReference type="Proteomes" id="UP001221366">
    <property type="component" value="Unassembled WGS sequence"/>
</dbReference>
<keyword evidence="9 12" id="KW-0472">Membrane</keyword>
<keyword evidence="4" id="KW-0406">Ion transport</keyword>
<dbReference type="SUPFAM" id="SSF56935">
    <property type="entry name" value="Porins"/>
    <property type="match status" value="1"/>
</dbReference>
<keyword evidence="10" id="KW-0675">Receptor</keyword>
<proteinExistence type="inferred from homology"/>
<evidence type="ECO:0000256" key="11">
    <source>
        <dbReference type="ARBA" id="ARBA00023237"/>
    </source>
</evidence>
<evidence type="ECO:0000313" key="16">
    <source>
        <dbReference type="EMBL" id="MDF0717140.1"/>
    </source>
</evidence>
<evidence type="ECO:0000256" key="7">
    <source>
        <dbReference type="ARBA" id="ARBA00023004"/>
    </source>
</evidence>
<dbReference type="SMART" id="SM00965">
    <property type="entry name" value="STN"/>
    <property type="match status" value="1"/>
</dbReference>
<dbReference type="Pfam" id="PF13715">
    <property type="entry name" value="CarbopepD_reg_2"/>
    <property type="match status" value="1"/>
</dbReference>
<dbReference type="PANTHER" id="PTHR30069">
    <property type="entry name" value="TONB-DEPENDENT OUTER MEMBRANE RECEPTOR"/>
    <property type="match status" value="1"/>
</dbReference>
<evidence type="ECO:0000259" key="15">
    <source>
        <dbReference type="SMART" id="SM00965"/>
    </source>
</evidence>
<dbReference type="SUPFAM" id="SSF49464">
    <property type="entry name" value="Carboxypeptidase regulatory domain-like"/>
    <property type="match status" value="1"/>
</dbReference>
<dbReference type="InterPro" id="IPR008969">
    <property type="entry name" value="CarboxyPept-like_regulatory"/>
</dbReference>
<dbReference type="InterPro" id="IPR000531">
    <property type="entry name" value="Beta-barrel_TonB"/>
</dbReference>
<dbReference type="EMBL" id="JARFVB010000008">
    <property type="protein sequence ID" value="MDF0717140.1"/>
    <property type="molecule type" value="Genomic_DNA"/>
</dbReference>
<keyword evidence="3 12" id="KW-1134">Transmembrane beta strand</keyword>
<feature type="chain" id="PRO_5046351106" evidence="14">
    <location>
        <begin position="33"/>
        <end position="1137"/>
    </location>
</feature>
<dbReference type="InterPro" id="IPR023996">
    <property type="entry name" value="TonB-dep_OMP_SusC/RagA"/>
</dbReference>
<dbReference type="RefSeq" id="WP_275616297.1">
    <property type="nucleotide sequence ID" value="NZ_JARFVB010000008.1"/>
</dbReference>
<dbReference type="PROSITE" id="PS52016">
    <property type="entry name" value="TONB_DEPENDENT_REC_3"/>
    <property type="match status" value="1"/>
</dbReference>
<evidence type="ECO:0000256" key="3">
    <source>
        <dbReference type="ARBA" id="ARBA00022452"/>
    </source>
</evidence>
<evidence type="ECO:0000256" key="2">
    <source>
        <dbReference type="ARBA" id="ARBA00022448"/>
    </source>
</evidence>
<evidence type="ECO:0000256" key="13">
    <source>
        <dbReference type="RuleBase" id="RU003357"/>
    </source>
</evidence>
<dbReference type="Gene3D" id="2.60.40.1120">
    <property type="entry name" value="Carboxypeptidase-like, regulatory domain"/>
    <property type="match status" value="1"/>
</dbReference>
<evidence type="ECO:0000256" key="5">
    <source>
        <dbReference type="ARBA" id="ARBA00022692"/>
    </source>
</evidence>
<name>A0ABT5Y118_9FLAO</name>